<keyword evidence="1" id="KW-0456">Lyase</keyword>
<gene>
    <name evidence="1" type="primary">menB_3</name>
    <name evidence="1" type="ORF">NCTC9962_07064</name>
</gene>
<dbReference type="EC" id="4.1.3.36" evidence="1"/>
<evidence type="ECO:0000313" key="1">
    <source>
        <dbReference type="EMBL" id="STM19626.1"/>
    </source>
</evidence>
<proteinExistence type="predicted"/>
<protein>
    <submittedName>
        <fullName evidence="1">Naphthoate synthase MenB</fullName>
        <ecNumber evidence="1">4.1.3.36</ecNumber>
    </submittedName>
</protein>
<accession>A0A377DF41</accession>
<sequence length="50" mass="5816">MIYPDEAMLYAPVEWHDCSEGFEDIRYENPPMVSQKSPLIVRRCAMPSVL</sequence>
<dbReference type="EMBL" id="UGED01000022">
    <property type="protein sequence ID" value="STM19626.1"/>
    <property type="molecule type" value="Genomic_DNA"/>
</dbReference>
<organism evidence="1 2">
    <name type="scientific">Escherichia coli</name>
    <dbReference type="NCBI Taxonomy" id="562"/>
    <lineage>
        <taxon>Bacteria</taxon>
        <taxon>Pseudomonadati</taxon>
        <taxon>Pseudomonadota</taxon>
        <taxon>Gammaproteobacteria</taxon>
        <taxon>Enterobacterales</taxon>
        <taxon>Enterobacteriaceae</taxon>
        <taxon>Escherichia</taxon>
    </lineage>
</organism>
<dbReference type="AlphaFoldDB" id="A0A377DF41"/>
<dbReference type="Proteomes" id="UP000254052">
    <property type="component" value="Unassembled WGS sequence"/>
</dbReference>
<name>A0A377DF41_ECOLX</name>
<evidence type="ECO:0000313" key="2">
    <source>
        <dbReference type="Proteomes" id="UP000254052"/>
    </source>
</evidence>
<dbReference type="GO" id="GO:0008935">
    <property type="term" value="F:1,4-dihydroxy-2-naphthoyl-CoA synthase activity"/>
    <property type="evidence" value="ECO:0007669"/>
    <property type="project" value="UniProtKB-EC"/>
</dbReference>
<reference evidence="1 2" key="1">
    <citation type="submission" date="2018-06" db="EMBL/GenBank/DDBJ databases">
        <authorList>
            <consortium name="Pathogen Informatics"/>
            <person name="Doyle S."/>
        </authorList>
    </citation>
    <scope>NUCLEOTIDE SEQUENCE [LARGE SCALE GENOMIC DNA]</scope>
    <source>
        <strain evidence="1 2">NCTC9962</strain>
    </source>
</reference>